<keyword evidence="12" id="KW-1185">Reference proteome</keyword>
<evidence type="ECO:0000256" key="3">
    <source>
        <dbReference type="ARBA" id="ARBA00011738"/>
    </source>
</evidence>
<dbReference type="OrthoDB" id="6287754at2759"/>
<dbReference type="InterPro" id="IPR000504">
    <property type="entry name" value="RRM_dom"/>
</dbReference>
<evidence type="ECO:0000256" key="4">
    <source>
        <dbReference type="ARBA" id="ARBA00013723"/>
    </source>
</evidence>
<dbReference type="InterPro" id="IPR035979">
    <property type="entry name" value="RBD_domain_sf"/>
</dbReference>
<keyword evidence="8" id="KW-0539">Nucleus</keyword>
<comment type="subunit">
    <text evidence="3">Homodimer.</text>
</comment>
<gene>
    <name evidence="11" type="primary">rdm1</name>
</gene>
<dbReference type="Pfam" id="PF25517">
    <property type="entry name" value="DSRM_RDM1"/>
    <property type="match status" value="1"/>
</dbReference>
<keyword evidence="7" id="KW-0238">DNA-binding</keyword>
<dbReference type="SUPFAM" id="SSF54768">
    <property type="entry name" value="dsRNA-binding domain-like"/>
    <property type="match status" value="1"/>
</dbReference>
<reference evidence="11" key="3">
    <citation type="submission" date="2025-09" db="UniProtKB">
        <authorList>
            <consortium name="Ensembl"/>
        </authorList>
    </citation>
    <scope>IDENTIFICATION</scope>
</reference>
<dbReference type="PANTHER" id="PTHR31164">
    <property type="entry name" value="RAD52 MOTIF-CONTAINING PROTEIN 1"/>
    <property type="match status" value="1"/>
</dbReference>
<evidence type="ECO:0000256" key="2">
    <source>
        <dbReference type="ARBA" id="ARBA00004604"/>
    </source>
</evidence>
<dbReference type="GO" id="GO:0003677">
    <property type="term" value="F:DNA binding"/>
    <property type="evidence" value="ECO:0007669"/>
    <property type="project" value="UniProtKB-KW"/>
</dbReference>
<dbReference type="GO" id="GO:0003723">
    <property type="term" value="F:RNA binding"/>
    <property type="evidence" value="ECO:0007669"/>
    <property type="project" value="UniProtKB-UniRule"/>
</dbReference>
<name>A0A8C5EEB5_GOUWI</name>
<keyword evidence="5" id="KW-0963">Cytoplasm</keyword>
<accession>A0A8C5EEB5</accession>
<dbReference type="PROSITE" id="PS50102">
    <property type="entry name" value="RRM"/>
    <property type="match status" value="1"/>
</dbReference>
<dbReference type="Proteomes" id="UP000694680">
    <property type="component" value="Chromosome 8"/>
</dbReference>
<sequence>MQVDILEFVLPVENNKTLFVWDIQPNHGHAQIHLELSALFSSFGPLYLLKVSPNAPLQPLGFYAIVKFYSAAQAERAQRETDGRTLLHSSTLKVRLSTKKLPHFLSGCSRPLNHARCLELANHCLGFNGWTSDIIMVKDLPPEDEEVVGEDEGAEPQWRRRLRIGCVLRLCFPQHGRSTKGVSVMEDEAVCSGPEDFLQRRCRLQRLVRENALVQAFSNVLLILLGNGKVMVELKHNDLNADDQTEEVLQVNEFSVPDEEPDDEDFLDLTVS</sequence>
<proteinExistence type="predicted"/>
<evidence type="ECO:0000256" key="8">
    <source>
        <dbReference type="ARBA" id="ARBA00023242"/>
    </source>
</evidence>
<evidence type="ECO:0000313" key="12">
    <source>
        <dbReference type="Proteomes" id="UP000694680"/>
    </source>
</evidence>
<dbReference type="InterPro" id="IPR012677">
    <property type="entry name" value="Nucleotide-bd_a/b_plait_sf"/>
</dbReference>
<dbReference type="Ensembl" id="ENSGWIT00000022518.1">
    <property type="protein sequence ID" value="ENSGWIP00000020497.1"/>
    <property type="gene ID" value="ENSGWIG00000011096.1"/>
</dbReference>
<dbReference type="Gene3D" id="3.30.70.330">
    <property type="match status" value="1"/>
</dbReference>
<reference evidence="11" key="1">
    <citation type="submission" date="2020-06" db="EMBL/GenBank/DDBJ databases">
        <authorList>
            <consortium name="Wellcome Sanger Institute Data Sharing"/>
        </authorList>
    </citation>
    <scope>NUCLEOTIDE SEQUENCE [LARGE SCALE GENOMIC DNA]</scope>
</reference>
<evidence type="ECO:0000256" key="9">
    <source>
        <dbReference type="PROSITE-ProRule" id="PRU00176"/>
    </source>
</evidence>
<comment type="subcellular location">
    <subcellularLocation>
        <location evidence="1">Cytoplasm</location>
    </subcellularLocation>
    <subcellularLocation>
        <location evidence="2">Nucleus</location>
        <location evidence="2">Nucleolus</location>
    </subcellularLocation>
</comment>
<evidence type="ECO:0000256" key="1">
    <source>
        <dbReference type="ARBA" id="ARBA00004496"/>
    </source>
</evidence>
<dbReference type="InterPro" id="IPR040224">
    <property type="entry name" value="RDM1"/>
</dbReference>
<protein>
    <recommendedName>
        <fullName evidence="4">RAD52 motif-containing protein 1</fullName>
    </recommendedName>
</protein>
<dbReference type="AlphaFoldDB" id="A0A8C5EEB5"/>
<dbReference type="InterPro" id="IPR057652">
    <property type="entry name" value="DSRM_RDM1"/>
</dbReference>
<evidence type="ECO:0000259" key="10">
    <source>
        <dbReference type="PROSITE" id="PS50102"/>
    </source>
</evidence>
<dbReference type="CDD" id="cd12364">
    <property type="entry name" value="RRM_RDM1"/>
    <property type="match status" value="1"/>
</dbReference>
<dbReference type="GeneID" id="114468020"/>
<evidence type="ECO:0000256" key="7">
    <source>
        <dbReference type="ARBA" id="ARBA00023125"/>
    </source>
</evidence>
<dbReference type="GO" id="GO:0005737">
    <property type="term" value="C:cytoplasm"/>
    <property type="evidence" value="ECO:0007669"/>
    <property type="project" value="UniProtKB-SubCell"/>
</dbReference>
<evidence type="ECO:0000256" key="5">
    <source>
        <dbReference type="ARBA" id="ARBA00022490"/>
    </source>
</evidence>
<reference evidence="11" key="2">
    <citation type="submission" date="2025-08" db="UniProtKB">
        <authorList>
            <consortium name="Ensembl"/>
        </authorList>
    </citation>
    <scope>IDENTIFICATION</scope>
</reference>
<organism evidence="11 12">
    <name type="scientific">Gouania willdenowi</name>
    <name type="common">Blunt-snouted clingfish</name>
    <name type="synonym">Lepadogaster willdenowi</name>
    <dbReference type="NCBI Taxonomy" id="441366"/>
    <lineage>
        <taxon>Eukaryota</taxon>
        <taxon>Metazoa</taxon>
        <taxon>Chordata</taxon>
        <taxon>Craniata</taxon>
        <taxon>Vertebrata</taxon>
        <taxon>Euteleostomi</taxon>
        <taxon>Actinopterygii</taxon>
        <taxon>Neopterygii</taxon>
        <taxon>Teleostei</taxon>
        <taxon>Neoteleostei</taxon>
        <taxon>Acanthomorphata</taxon>
        <taxon>Ovalentaria</taxon>
        <taxon>Blenniimorphae</taxon>
        <taxon>Blenniiformes</taxon>
        <taxon>Gobiesocoidei</taxon>
        <taxon>Gobiesocidae</taxon>
        <taxon>Gobiesocinae</taxon>
        <taxon>Gouania</taxon>
    </lineage>
</organism>
<dbReference type="RefSeq" id="XP_028310438.1">
    <property type="nucleotide sequence ID" value="XM_028454637.1"/>
</dbReference>
<dbReference type="SUPFAM" id="SSF54928">
    <property type="entry name" value="RNA-binding domain, RBD"/>
    <property type="match status" value="1"/>
</dbReference>
<feature type="domain" description="RRM" evidence="10">
    <location>
        <begin position="16"/>
        <end position="99"/>
    </location>
</feature>
<keyword evidence="6 9" id="KW-0694">RNA-binding</keyword>
<dbReference type="PANTHER" id="PTHR31164:SF1">
    <property type="entry name" value="RAD52 MOTIF-CONTAINING PROTEIN 1"/>
    <property type="match status" value="1"/>
</dbReference>
<dbReference type="GO" id="GO:0005730">
    <property type="term" value="C:nucleolus"/>
    <property type="evidence" value="ECO:0007669"/>
    <property type="project" value="UniProtKB-SubCell"/>
</dbReference>
<evidence type="ECO:0000313" key="11">
    <source>
        <dbReference type="Ensembl" id="ENSGWIP00000020497.1"/>
    </source>
</evidence>
<evidence type="ECO:0000256" key="6">
    <source>
        <dbReference type="ARBA" id="ARBA00022884"/>
    </source>
</evidence>
<dbReference type="Pfam" id="PF00076">
    <property type="entry name" value="RRM_1"/>
    <property type="match status" value="1"/>
</dbReference>
<dbReference type="CTD" id="201299"/>
<dbReference type="InterPro" id="IPR034200">
    <property type="entry name" value="RDM1_RRM"/>
</dbReference>